<dbReference type="Gene3D" id="1.10.357.70">
    <property type="entry name" value="Exocyst complex component Sec6, C-terminal domain"/>
    <property type="match status" value="1"/>
</dbReference>
<dbReference type="Proteomes" id="UP000009328">
    <property type="component" value="Unassembled WGS sequence"/>
</dbReference>
<keyword evidence="7" id="KW-1185">Reference proteome</keyword>
<gene>
    <name evidence="6" type="ORF">BN7_3307</name>
</gene>
<dbReference type="GO" id="GO:0006887">
    <property type="term" value="P:exocytosis"/>
    <property type="evidence" value="ECO:0007669"/>
    <property type="project" value="UniProtKB-KW"/>
</dbReference>
<comment type="caution">
    <text evidence="6">The sequence shown here is derived from an EMBL/GenBank/DDBJ whole genome shotgun (WGS) entry which is preliminary data.</text>
</comment>
<evidence type="ECO:0000313" key="7">
    <source>
        <dbReference type="Proteomes" id="UP000009328"/>
    </source>
</evidence>
<dbReference type="InterPro" id="IPR042532">
    <property type="entry name" value="EXOC3/Sec6_C"/>
</dbReference>
<evidence type="ECO:0000256" key="1">
    <source>
        <dbReference type="ARBA" id="ARBA00009447"/>
    </source>
</evidence>
<comment type="similarity">
    <text evidence="1">Belongs to the SEC6 family.</text>
</comment>
<dbReference type="EMBL" id="CAIF01000088">
    <property type="protein sequence ID" value="CCH43753.1"/>
    <property type="molecule type" value="Genomic_DNA"/>
</dbReference>
<dbReference type="FunFam" id="1.10.357.50:FF:000006">
    <property type="entry name" value="Exocyst complex component sec6"/>
    <property type="match status" value="1"/>
</dbReference>
<dbReference type="GO" id="GO:0000149">
    <property type="term" value="F:SNARE binding"/>
    <property type="evidence" value="ECO:0007669"/>
    <property type="project" value="TreeGrafter"/>
</dbReference>
<dbReference type="PANTHER" id="PTHR21292">
    <property type="entry name" value="EXOCYST COMPLEX COMPONENT SEC6-RELATED"/>
    <property type="match status" value="1"/>
</dbReference>
<accession>K0KR39</accession>
<dbReference type="Gene3D" id="1.10.357.50">
    <property type="match status" value="1"/>
</dbReference>
<dbReference type="FunCoup" id="K0KR39">
    <property type="interactions" value="264"/>
</dbReference>
<reference evidence="6 7" key="1">
    <citation type="journal article" date="2012" name="Eukaryot. Cell">
        <title>Draft genome sequence of Wickerhamomyces ciferrii NRRL Y-1031 F-60-10.</title>
        <authorList>
            <person name="Schneider J."/>
            <person name="Andrea H."/>
            <person name="Blom J."/>
            <person name="Jaenicke S."/>
            <person name="Ruckert C."/>
            <person name="Schorsch C."/>
            <person name="Szczepanowski R."/>
            <person name="Farwick M."/>
            <person name="Goesmann A."/>
            <person name="Puhler A."/>
            <person name="Schaffer S."/>
            <person name="Tauch A."/>
            <person name="Kohler T."/>
            <person name="Brinkrolf K."/>
        </authorList>
    </citation>
    <scope>NUCLEOTIDE SEQUENCE [LARGE SCALE GENOMIC DNA]</scope>
    <source>
        <strain evidence="7">ATCC 14091 / BCRC 22168 / CBS 111 / JCM 3599 / NBRC 0793 / NRRL Y-1031 F-60-10</strain>
    </source>
</reference>
<evidence type="ECO:0000256" key="5">
    <source>
        <dbReference type="SAM" id="MobiDB-lite"/>
    </source>
</evidence>
<keyword evidence="3" id="KW-0268">Exocytosis</keyword>
<evidence type="ECO:0000256" key="2">
    <source>
        <dbReference type="ARBA" id="ARBA00022448"/>
    </source>
</evidence>
<dbReference type="InParanoid" id="K0KR39"/>
<dbReference type="GO" id="GO:0051601">
    <property type="term" value="P:exocyst localization"/>
    <property type="evidence" value="ECO:0007669"/>
    <property type="project" value="TreeGrafter"/>
</dbReference>
<dbReference type="Pfam" id="PF06046">
    <property type="entry name" value="Sec6"/>
    <property type="match status" value="1"/>
</dbReference>
<dbReference type="AlphaFoldDB" id="K0KR39"/>
<dbReference type="HOGENOM" id="CLU_011776_2_0_1"/>
<protein>
    <submittedName>
        <fullName evidence="6">Exocyst complex component</fullName>
    </submittedName>
</protein>
<feature type="region of interest" description="Disordered" evidence="5">
    <location>
        <begin position="502"/>
        <end position="522"/>
    </location>
</feature>
<dbReference type="STRING" id="1206466.K0KR39"/>
<name>K0KR39_WICCF</name>
<dbReference type="eggNOG" id="KOG2286">
    <property type="taxonomic scope" value="Eukaryota"/>
</dbReference>
<keyword evidence="4" id="KW-0175">Coiled coil</keyword>
<dbReference type="PANTHER" id="PTHR21292:SF1">
    <property type="entry name" value="EXOCYST COMPLEX COMPONENT 3"/>
    <property type="match status" value="1"/>
</dbReference>
<sequence length="786" mass="91106">MSTTTQELPAVLQNISQLLRTEDDLDKVESLKEQLIKEKSSLDIQLRSKSTAELESTIENINLLSVCQEDVRGLKDDISKINKIAGDSFGSIKRYELINKITKVHEIFDQSTDIVEKISSFNQDLDEIDQLIDAEDYENVDIDYEVPNLLLIHYKLNKLRDFQERLLELGEHSNEDSKFIVKKVITKIYDVIKKFDTLLENIIVGLVESVKITNNSLVIRLAKIIDFEEREDLKIESVKEVLTQKNVKGSSNRGLFDQIINGTIQGRIQQRNYKKFFLTKIEESIQEIFQNCWETYQQKDNMFEILDNLDWVFHDLMSIKLDMSKLMPSRWDIFKVYYDLYYKELNILINRLIESEPETLIILEILDFDNKFKDIMVEEFGFSKQENKTIIGEKEKEKLLSDYLSLIILKMNEWMTNLSKTEQDVFKLRIQAPDVDSENLYALEGTKIVFQMFTQQCDVASGSGQGKILAGVVEEFGKLLITRQARWSGLIKTEVQKLLTINHKEPSSGKNSSTTEETEEDTVPPGLIEYLIALANDQMRGADYTEAISNKYGGMVSKKYSTMIHDSLEQVIDGFANLAKQSCDALIVIIFDDLKVALDEIFSKNWYNSNYSQQISDTLYEYLGDLKQSTNSYLFEILSEEIVEETILRYLGNLNKDSLKLKNSHDKFVNTVKADFEIFYKLFINFVDQSIIDDKFRIIEDFMDLSSEQDDDQVVQLWLNTVSKFNDINIDFLNLILKARKDTGSSDSKAILAKAKSEQDLYLQEHQYELTPSFMNRFIISKKLKK</sequence>
<dbReference type="GO" id="GO:0000145">
    <property type="term" value="C:exocyst"/>
    <property type="evidence" value="ECO:0007669"/>
    <property type="project" value="InterPro"/>
</dbReference>
<keyword evidence="2" id="KW-0813">Transport</keyword>
<proteinExistence type="inferred from homology"/>
<evidence type="ECO:0000256" key="3">
    <source>
        <dbReference type="ARBA" id="ARBA00022483"/>
    </source>
</evidence>
<organism evidence="6 7">
    <name type="scientific">Wickerhamomyces ciferrii (strain ATCC 14091 / BCRC 22168 / CBS 111 / JCM 3599 / NBRC 0793 / NRRL Y-1031 F-60-10)</name>
    <name type="common">Yeast</name>
    <name type="synonym">Pichia ciferrii</name>
    <dbReference type="NCBI Taxonomy" id="1206466"/>
    <lineage>
        <taxon>Eukaryota</taxon>
        <taxon>Fungi</taxon>
        <taxon>Dikarya</taxon>
        <taxon>Ascomycota</taxon>
        <taxon>Saccharomycotina</taxon>
        <taxon>Saccharomycetes</taxon>
        <taxon>Phaffomycetales</taxon>
        <taxon>Wickerhamomycetaceae</taxon>
        <taxon>Wickerhamomyces</taxon>
    </lineage>
</organism>
<dbReference type="InterPro" id="IPR010326">
    <property type="entry name" value="EXOC3/Sec6"/>
</dbReference>
<evidence type="ECO:0000313" key="6">
    <source>
        <dbReference type="EMBL" id="CCH43753.1"/>
    </source>
</evidence>
<feature type="coiled-coil region" evidence="4">
    <location>
        <begin position="18"/>
        <end position="45"/>
    </location>
</feature>
<evidence type="ECO:0000256" key="4">
    <source>
        <dbReference type="SAM" id="Coils"/>
    </source>
</evidence>